<reference evidence="1" key="1">
    <citation type="submission" date="2022-07" db="EMBL/GenBank/DDBJ databases">
        <title>Phylogenomic reconstructions and comparative analyses of Kickxellomycotina fungi.</title>
        <authorList>
            <person name="Reynolds N.K."/>
            <person name="Stajich J.E."/>
            <person name="Barry K."/>
            <person name="Grigoriev I.V."/>
            <person name="Crous P."/>
            <person name="Smith M.E."/>
        </authorList>
    </citation>
    <scope>NUCLEOTIDE SEQUENCE</scope>
    <source>
        <strain evidence="1">CBS 190363</strain>
    </source>
</reference>
<proteinExistence type="predicted"/>
<sequence>KRKSAGSLKSLIFGGAPADTENPPVSEFDQMRKLMRENFAVQHKEVLAIIEKERHDIEEEMKRQMQGMTLWKMAKQWASGEPPAGAAPAPK</sequence>
<evidence type="ECO:0000313" key="1">
    <source>
        <dbReference type="EMBL" id="KAJ2877955.1"/>
    </source>
</evidence>
<feature type="non-terminal residue" evidence="1">
    <location>
        <position position="1"/>
    </location>
</feature>
<gene>
    <name evidence="1" type="ORF">IWW38_006443</name>
</gene>
<organism evidence="1 2">
    <name type="scientific">Coemansia aciculifera</name>
    <dbReference type="NCBI Taxonomy" id="417176"/>
    <lineage>
        <taxon>Eukaryota</taxon>
        <taxon>Fungi</taxon>
        <taxon>Fungi incertae sedis</taxon>
        <taxon>Zoopagomycota</taxon>
        <taxon>Kickxellomycotina</taxon>
        <taxon>Kickxellomycetes</taxon>
        <taxon>Kickxellales</taxon>
        <taxon>Kickxellaceae</taxon>
        <taxon>Coemansia</taxon>
    </lineage>
</organism>
<dbReference type="Proteomes" id="UP001139981">
    <property type="component" value="Unassembled WGS sequence"/>
</dbReference>
<protein>
    <submittedName>
        <fullName evidence="1">Uncharacterized protein</fullName>
    </submittedName>
</protein>
<dbReference type="EMBL" id="JANBVB010003672">
    <property type="protein sequence ID" value="KAJ2877955.1"/>
    <property type="molecule type" value="Genomic_DNA"/>
</dbReference>
<evidence type="ECO:0000313" key="2">
    <source>
        <dbReference type="Proteomes" id="UP001139981"/>
    </source>
</evidence>
<name>A0ACC1LTR2_9FUNG</name>
<comment type="caution">
    <text evidence="1">The sequence shown here is derived from an EMBL/GenBank/DDBJ whole genome shotgun (WGS) entry which is preliminary data.</text>
</comment>
<accession>A0ACC1LTR2</accession>
<keyword evidence="2" id="KW-1185">Reference proteome</keyword>